<proteinExistence type="predicted"/>
<dbReference type="Proteomes" id="UP001058271">
    <property type="component" value="Chromosome"/>
</dbReference>
<dbReference type="EMBL" id="CP073721">
    <property type="protein sequence ID" value="UWZ37747.1"/>
    <property type="molecule type" value="Genomic_DNA"/>
</dbReference>
<dbReference type="RefSeq" id="WP_260727110.1">
    <property type="nucleotide sequence ID" value="NZ_BAAABS010000033.1"/>
</dbReference>
<evidence type="ECO:0000313" key="1">
    <source>
        <dbReference type="EMBL" id="UWZ37747.1"/>
    </source>
</evidence>
<protein>
    <submittedName>
        <fullName evidence="1">Uncharacterized protein</fullName>
    </submittedName>
</protein>
<evidence type="ECO:0000313" key="2">
    <source>
        <dbReference type="Proteomes" id="UP001058271"/>
    </source>
</evidence>
<name>A0ABY5Z8F9_9ACTN</name>
<accession>A0ABY5Z8F9</accession>
<reference evidence="1" key="1">
    <citation type="submission" date="2021-04" db="EMBL/GenBank/DDBJ databases">
        <title>Biosynthetic gene clusters of Dactylosporangioum roseum.</title>
        <authorList>
            <person name="Hartkoorn R.C."/>
            <person name="Beaudoing E."/>
            <person name="Hot D."/>
            <person name="Moureu S."/>
        </authorList>
    </citation>
    <scope>NUCLEOTIDE SEQUENCE</scope>
    <source>
        <strain evidence="1">NRRL B-16295</strain>
    </source>
</reference>
<gene>
    <name evidence="1" type="ORF">Drose_05615</name>
</gene>
<organism evidence="1 2">
    <name type="scientific">Dactylosporangium roseum</name>
    <dbReference type="NCBI Taxonomy" id="47989"/>
    <lineage>
        <taxon>Bacteria</taxon>
        <taxon>Bacillati</taxon>
        <taxon>Actinomycetota</taxon>
        <taxon>Actinomycetes</taxon>
        <taxon>Micromonosporales</taxon>
        <taxon>Micromonosporaceae</taxon>
        <taxon>Dactylosporangium</taxon>
    </lineage>
</organism>
<sequence>MTHTATAPLTIPAEGLVHTNGDVVLAVRPHPVAGFRIEARRNDFIAPELCSTHTFEVDARRVWAALLEQYPASPAPEPTPAAPAIPAQRLAPVAKGRQTKVSDPGHTALAVAEMYGRVERGGKAGQASVKVLTALAKRGYLALTYQTGRRDARRVVTGGTITGPGRTRLNQLTAAEREVAEHAARLATALTINVAA</sequence>
<keyword evidence="2" id="KW-1185">Reference proteome</keyword>